<feature type="domain" description="MATH" evidence="1">
    <location>
        <begin position="38"/>
        <end position="168"/>
    </location>
</feature>
<gene>
    <name evidence="2" type="ORF">niasHS_008754</name>
</gene>
<dbReference type="PROSITE" id="PS50144">
    <property type="entry name" value="MATH"/>
    <property type="match status" value="1"/>
</dbReference>
<name>A0ABD2JA41_HETSC</name>
<sequence length="177" mass="20470">MEEVIAVLQYHCNPNLRNAPGQYPMAFPRHGRISDQNEGTLSMEIENLSEFARERVNSFRLSEGIYRKGLPWKIWAQIRQNSEGSAKYLGFYLLCTAPNEDGNWSCECSASLRIVSQKSGMKDFTRKFERILNNKVNKWGFQLITFEELMDLNNGFYDEDGDKVTLVIDFIVGKVKR</sequence>
<proteinExistence type="predicted"/>
<accession>A0ABD2JA41</accession>
<evidence type="ECO:0000313" key="3">
    <source>
        <dbReference type="Proteomes" id="UP001620645"/>
    </source>
</evidence>
<comment type="caution">
    <text evidence="2">The sequence shown here is derived from an EMBL/GenBank/DDBJ whole genome shotgun (WGS) entry which is preliminary data.</text>
</comment>
<dbReference type="InterPro" id="IPR002083">
    <property type="entry name" value="MATH/TRAF_dom"/>
</dbReference>
<dbReference type="Gene3D" id="2.60.210.10">
    <property type="entry name" value="Apoptosis, Tumor Necrosis Factor Receptor Associated Protein 2, Chain A"/>
    <property type="match status" value="1"/>
</dbReference>
<dbReference type="EMBL" id="JBICCN010000179">
    <property type="protein sequence ID" value="KAL3087425.1"/>
    <property type="molecule type" value="Genomic_DNA"/>
</dbReference>
<dbReference type="AlphaFoldDB" id="A0ABD2JA41"/>
<dbReference type="SUPFAM" id="SSF49599">
    <property type="entry name" value="TRAF domain-like"/>
    <property type="match status" value="1"/>
</dbReference>
<dbReference type="PANTHER" id="PTHR47022">
    <property type="entry name" value="BTB AND MATH DOMAIN-CONTAINING PROTEIN 36-RELATED"/>
    <property type="match status" value="1"/>
</dbReference>
<organism evidence="2 3">
    <name type="scientific">Heterodera schachtii</name>
    <name type="common">Sugarbeet cyst nematode worm</name>
    <name type="synonym">Tylenchus schachtii</name>
    <dbReference type="NCBI Taxonomy" id="97005"/>
    <lineage>
        <taxon>Eukaryota</taxon>
        <taxon>Metazoa</taxon>
        <taxon>Ecdysozoa</taxon>
        <taxon>Nematoda</taxon>
        <taxon>Chromadorea</taxon>
        <taxon>Rhabditida</taxon>
        <taxon>Tylenchina</taxon>
        <taxon>Tylenchomorpha</taxon>
        <taxon>Tylenchoidea</taxon>
        <taxon>Heteroderidae</taxon>
        <taxon>Heteroderinae</taxon>
        <taxon>Heterodera</taxon>
    </lineage>
</organism>
<dbReference type="SMART" id="SM00061">
    <property type="entry name" value="MATH"/>
    <property type="match status" value="1"/>
</dbReference>
<dbReference type="Proteomes" id="UP001620645">
    <property type="component" value="Unassembled WGS sequence"/>
</dbReference>
<dbReference type="Pfam" id="PF22486">
    <property type="entry name" value="MATH_2"/>
    <property type="match status" value="1"/>
</dbReference>
<evidence type="ECO:0000259" key="1">
    <source>
        <dbReference type="PROSITE" id="PS50144"/>
    </source>
</evidence>
<dbReference type="PANTHER" id="PTHR47022:SF1">
    <property type="entry name" value="BTB AND MATH DOMAIN-CONTAINING PROTEIN 36-RELATED"/>
    <property type="match status" value="1"/>
</dbReference>
<reference evidence="2 3" key="1">
    <citation type="submission" date="2024-10" db="EMBL/GenBank/DDBJ databases">
        <authorList>
            <person name="Kim D."/>
        </authorList>
    </citation>
    <scope>NUCLEOTIDE SEQUENCE [LARGE SCALE GENOMIC DNA]</scope>
    <source>
        <strain evidence="2">Taebaek</strain>
    </source>
</reference>
<dbReference type="InterPro" id="IPR008974">
    <property type="entry name" value="TRAF-like"/>
</dbReference>
<keyword evidence="3" id="KW-1185">Reference proteome</keyword>
<evidence type="ECO:0000313" key="2">
    <source>
        <dbReference type="EMBL" id="KAL3087425.1"/>
    </source>
</evidence>
<protein>
    <recommendedName>
        <fullName evidence="1">MATH domain-containing protein</fullName>
    </recommendedName>
</protein>